<comment type="caution">
    <text evidence="1">The sequence shown here is derived from an EMBL/GenBank/DDBJ whole genome shotgun (WGS) entry which is preliminary data.</text>
</comment>
<evidence type="ECO:0000313" key="1">
    <source>
        <dbReference type="EMBL" id="MDQ0116833.1"/>
    </source>
</evidence>
<sequence length="78" mass="8814">MIVTVEGVITSIATKEKDGKVSTELMLVQKGEKEQVTIRLQDDVTEAFEEYQRETFTGRLMTWQTRNGVGSMIMVETA</sequence>
<reference evidence="1 2" key="1">
    <citation type="submission" date="2023-07" db="EMBL/GenBank/DDBJ databases">
        <title>Sorghum-associated microbial communities from plants grown in Nebraska, USA.</title>
        <authorList>
            <person name="Schachtman D."/>
        </authorList>
    </citation>
    <scope>NUCLEOTIDE SEQUENCE [LARGE SCALE GENOMIC DNA]</scope>
    <source>
        <strain evidence="1 2">CC482</strain>
    </source>
</reference>
<organism evidence="1 2">
    <name type="scientific">Paenibacillus harenae</name>
    <dbReference type="NCBI Taxonomy" id="306543"/>
    <lineage>
        <taxon>Bacteria</taxon>
        <taxon>Bacillati</taxon>
        <taxon>Bacillota</taxon>
        <taxon>Bacilli</taxon>
        <taxon>Bacillales</taxon>
        <taxon>Paenibacillaceae</taxon>
        <taxon>Paenibacillus</taxon>
    </lineage>
</organism>
<gene>
    <name evidence="1" type="ORF">J2T15_006320</name>
</gene>
<dbReference type="RefSeq" id="WP_307210745.1">
    <property type="nucleotide sequence ID" value="NZ_JAUSSU010000030.1"/>
</dbReference>
<dbReference type="Proteomes" id="UP001229346">
    <property type="component" value="Unassembled WGS sequence"/>
</dbReference>
<accession>A0ABT9UB04</accession>
<proteinExistence type="predicted"/>
<name>A0ABT9UB04_PAEHA</name>
<protein>
    <submittedName>
        <fullName evidence="1">Uncharacterized protein (DUF4415 family)</fullName>
    </submittedName>
</protein>
<evidence type="ECO:0000313" key="2">
    <source>
        <dbReference type="Proteomes" id="UP001229346"/>
    </source>
</evidence>
<keyword evidence="2" id="KW-1185">Reference proteome</keyword>
<dbReference type="EMBL" id="JAUSSU010000030">
    <property type="protein sequence ID" value="MDQ0116833.1"/>
    <property type="molecule type" value="Genomic_DNA"/>
</dbReference>